<evidence type="ECO:0000256" key="7">
    <source>
        <dbReference type="SAM" id="Phobius"/>
    </source>
</evidence>
<evidence type="ECO:0000256" key="6">
    <source>
        <dbReference type="SAM" id="MobiDB-lite"/>
    </source>
</evidence>
<feature type="transmembrane region" description="Helical" evidence="7">
    <location>
        <begin position="295"/>
        <end position="323"/>
    </location>
</feature>
<evidence type="ECO:0000256" key="4">
    <source>
        <dbReference type="ARBA" id="ARBA00022989"/>
    </source>
</evidence>
<evidence type="ECO:0000313" key="9">
    <source>
        <dbReference type="EMBL" id="CAE7575134.1"/>
    </source>
</evidence>
<feature type="transmembrane region" description="Helical" evidence="7">
    <location>
        <begin position="175"/>
        <end position="194"/>
    </location>
</feature>
<feature type="transmembrane region" description="Helical" evidence="7">
    <location>
        <begin position="206"/>
        <end position="233"/>
    </location>
</feature>
<feature type="compositionally biased region" description="Basic and acidic residues" evidence="6">
    <location>
        <begin position="1"/>
        <end position="11"/>
    </location>
</feature>
<dbReference type="GO" id="GO:0005509">
    <property type="term" value="F:calcium ion binding"/>
    <property type="evidence" value="ECO:0007669"/>
    <property type="project" value="InterPro"/>
</dbReference>
<dbReference type="PROSITE" id="PS00018">
    <property type="entry name" value="EF_HAND_1"/>
    <property type="match status" value="1"/>
</dbReference>
<feature type="region of interest" description="Disordered" evidence="6">
    <location>
        <begin position="1"/>
        <end position="31"/>
    </location>
</feature>
<dbReference type="InterPro" id="IPR005821">
    <property type="entry name" value="Ion_trans_dom"/>
</dbReference>
<feature type="domain" description="EF-hand" evidence="8">
    <location>
        <begin position="384"/>
        <end position="419"/>
    </location>
</feature>
<dbReference type="PANTHER" id="PTHR46726:SF1">
    <property type="entry name" value="TWO-PORE CALCIUM CHANNEL 3"/>
    <property type="match status" value="1"/>
</dbReference>
<proteinExistence type="predicted"/>
<dbReference type="GO" id="GO:0016020">
    <property type="term" value="C:membrane"/>
    <property type="evidence" value="ECO:0007669"/>
    <property type="project" value="UniProtKB-SubCell"/>
</dbReference>
<reference evidence="9" key="1">
    <citation type="submission" date="2021-02" db="EMBL/GenBank/DDBJ databases">
        <authorList>
            <person name="Dougan E. K."/>
            <person name="Rhodes N."/>
            <person name="Thang M."/>
            <person name="Chan C."/>
        </authorList>
    </citation>
    <scope>NUCLEOTIDE SEQUENCE</scope>
</reference>
<dbReference type="AlphaFoldDB" id="A0A812URK8"/>
<keyword evidence="4 7" id="KW-1133">Transmembrane helix</keyword>
<dbReference type="Gene3D" id="1.10.287.70">
    <property type="match status" value="1"/>
</dbReference>
<dbReference type="SUPFAM" id="SSF47473">
    <property type="entry name" value="EF-hand"/>
    <property type="match status" value="1"/>
</dbReference>
<name>A0A812URK8_9DINO</name>
<dbReference type="SUPFAM" id="SSF81324">
    <property type="entry name" value="Voltage-gated potassium channels"/>
    <property type="match status" value="1"/>
</dbReference>
<evidence type="ECO:0000256" key="1">
    <source>
        <dbReference type="ARBA" id="ARBA00004141"/>
    </source>
</evidence>
<feature type="transmembrane region" description="Helical" evidence="7">
    <location>
        <begin position="147"/>
        <end position="169"/>
    </location>
</feature>
<dbReference type="SMART" id="SM00054">
    <property type="entry name" value="EFh"/>
    <property type="match status" value="2"/>
</dbReference>
<dbReference type="InterPro" id="IPR027359">
    <property type="entry name" value="Volt_channel_dom_sf"/>
</dbReference>
<evidence type="ECO:0000256" key="5">
    <source>
        <dbReference type="ARBA" id="ARBA00023136"/>
    </source>
</evidence>
<keyword evidence="10" id="KW-1185">Reference proteome</keyword>
<keyword evidence="2 7" id="KW-0812">Transmembrane</keyword>
<dbReference type="CDD" id="cd00051">
    <property type="entry name" value="EFh"/>
    <property type="match status" value="1"/>
</dbReference>
<dbReference type="Gene3D" id="1.20.120.350">
    <property type="entry name" value="Voltage-gated potassium channels. Chain C"/>
    <property type="match status" value="1"/>
</dbReference>
<organism evidence="9 10">
    <name type="scientific">Symbiodinium natans</name>
    <dbReference type="NCBI Taxonomy" id="878477"/>
    <lineage>
        <taxon>Eukaryota</taxon>
        <taxon>Sar</taxon>
        <taxon>Alveolata</taxon>
        <taxon>Dinophyceae</taxon>
        <taxon>Suessiales</taxon>
        <taxon>Symbiodiniaceae</taxon>
        <taxon>Symbiodinium</taxon>
    </lineage>
</organism>
<evidence type="ECO:0000259" key="8">
    <source>
        <dbReference type="PROSITE" id="PS50222"/>
    </source>
</evidence>
<keyword evidence="3" id="KW-0106">Calcium</keyword>
<dbReference type="InterPro" id="IPR011992">
    <property type="entry name" value="EF-hand-dom_pair"/>
</dbReference>
<dbReference type="EMBL" id="CAJNDS010002727">
    <property type="protein sequence ID" value="CAE7575134.1"/>
    <property type="molecule type" value="Genomic_DNA"/>
</dbReference>
<feature type="domain" description="EF-hand" evidence="8">
    <location>
        <begin position="343"/>
        <end position="378"/>
    </location>
</feature>
<dbReference type="Gene3D" id="1.10.238.10">
    <property type="entry name" value="EF-hand"/>
    <property type="match status" value="1"/>
</dbReference>
<accession>A0A812URK8</accession>
<dbReference type="PANTHER" id="PTHR46726">
    <property type="entry name" value="TWO PORE CHANNEL 3"/>
    <property type="match status" value="1"/>
</dbReference>
<dbReference type="Pfam" id="PF00520">
    <property type="entry name" value="Ion_trans"/>
    <property type="match status" value="1"/>
</dbReference>
<comment type="subcellular location">
    <subcellularLocation>
        <location evidence="1">Membrane</location>
        <topology evidence="1">Multi-pass membrane protein</topology>
    </subcellularLocation>
</comment>
<feature type="transmembrane region" description="Helical" evidence="7">
    <location>
        <begin position="80"/>
        <end position="101"/>
    </location>
</feature>
<feature type="transmembrane region" description="Helical" evidence="7">
    <location>
        <begin position="113"/>
        <end position="135"/>
    </location>
</feature>
<dbReference type="PROSITE" id="PS50222">
    <property type="entry name" value="EF_HAND_2"/>
    <property type="match status" value="2"/>
</dbReference>
<dbReference type="Proteomes" id="UP000604046">
    <property type="component" value="Unassembled WGS sequence"/>
</dbReference>
<keyword evidence="5 7" id="KW-0472">Membrane</keyword>
<gene>
    <name evidence="9" type="primary">CAC</name>
    <name evidence="9" type="ORF">SNAT2548_LOCUS32808</name>
</gene>
<dbReference type="InterPro" id="IPR018247">
    <property type="entry name" value="EF_Hand_1_Ca_BS"/>
</dbReference>
<evidence type="ECO:0000256" key="3">
    <source>
        <dbReference type="ARBA" id="ARBA00022837"/>
    </source>
</evidence>
<evidence type="ECO:0000256" key="2">
    <source>
        <dbReference type="ARBA" id="ARBA00022692"/>
    </source>
</evidence>
<dbReference type="Pfam" id="PF13202">
    <property type="entry name" value="EF-hand_5"/>
    <property type="match status" value="1"/>
</dbReference>
<dbReference type="InterPro" id="IPR002048">
    <property type="entry name" value="EF_hand_dom"/>
</dbReference>
<sequence>MQPHDSRFLREPRRRNKKNPGRGESDFLSSGDMEDYAVSTYLGRITGAMQESDPDEEKSADPANTCFYYLKTKCQRLSSWYLFDYCMGLVLLINSICVGVEVQAGLLGSPPTWALPLDILFVTMYICEIAIRLTAWGWRVCFTDGWFVFDYVSVVLGSASIIAQLLGPMLGSTEFLSFLNSVIVVRSLRLLRLVRALRMLRWFRTAWRLVFGLLTSGTTMTSTLGLVLLTLYVSACLGVELISKDAILTTDPTTEHIVQHHFGSLSMTMLTLAQFVTLDSIADIYRPLVYLKPALVVYFSGIILVLSISLMNLVTAVLVEGALENAQHDRELKRHVLQEKLRRAAPKLSSMFETLDVNQDGTVSLEEFMQMSVDVFPQELFDNSSVSSLQEVFEILDISGKGFLSQSEFVEGLLNMFLLDVPIHTIQILRLLRILESRINVLHDEIRWLGDGSMETSDGLGVTAKKKEIFITRKGRPAAEQESDHAEPTNQVFTNNIAINQIVAEHLASTKN</sequence>
<evidence type="ECO:0000313" key="10">
    <source>
        <dbReference type="Proteomes" id="UP000604046"/>
    </source>
</evidence>
<protein>
    <submittedName>
        <fullName evidence="9">CAC protein</fullName>
    </submittedName>
</protein>
<comment type="caution">
    <text evidence="9">The sequence shown here is derived from an EMBL/GenBank/DDBJ whole genome shotgun (WGS) entry which is preliminary data.</text>
</comment>
<dbReference type="OrthoDB" id="26525at2759"/>
<dbReference type="GO" id="GO:0005216">
    <property type="term" value="F:monoatomic ion channel activity"/>
    <property type="evidence" value="ECO:0007669"/>
    <property type="project" value="InterPro"/>
</dbReference>